<dbReference type="InterPro" id="IPR033644">
    <property type="entry name" value="Ferrochelatase_C"/>
</dbReference>
<dbReference type="GO" id="GO:0005737">
    <property type="term" value="C:cytoplasm"/>
    <property type="evidence" value="ECO:0007669"/>
    <property type="project" value="UniProtKB-SubCell"/>
</dbReference>
<dbReference type="EMBL" id="NVUK01000060">
    <property type="protein sequence ID" value="PCI74965.1"/>
    <property type="molecule type" value="Genomic_DNA"/>
</dbReference>
<dbReference type="GO" id="GO:0004325">
    <property type="term" value="F:ferrochelatase activity"/>
    <property type="evidence" value="ECO:0007669"/>
    <property type="project" value="UniProtKB-UniRule"/>
</dbReference>
<dbReference type="Gene3D" id="3.40.50.1400">
    <property type="match status" value="3"/>
</dbReference>
<dbReference type="Proteomes" id="UP000218775">
    <property type="component" value="Unassembled WGS sequence"/>
</dbReference>
<evidence type="ECO:0000256" key="1">
    <source>
        <dbReference type="ARBA" id="ARBA00023004"/>
    </source>
</evidence>
<dbReference type="PANTHER" id="PTHR11108:SF1">
    <property type="entry name" value="FERROCHELATASE, MITOCHONDRIAL"/>
    <property type="match status" value="1"/>
</dbReference>
<sequence length="348" mass="39774">MGKIGVALINLGTPDSVDVKAVRRYLLEFLLDKRVIDKPFIQRNFLVRSLIVPKRKKIAANLYAMLPKLPDLPLRYFGNLVAQELNKVLGENFEVELAMRYGNPAFKSLLKKWKEKNFEEIIILPLFPQYASATTGSVLELFFSQIKNWSIIPRVHIVRDFYAHPTYIKTQIALAQRCNPSQYDHIVFSYHGLPLHQLKKANIIGKHCQGNKACCKPFGSKNNQCYRAQCLQTTELISQGLSLDSLKVTTTFQSRLGKNPWIEPYTEEVIEKLGVGGIKRVLIFSPSFVSDCLETWIEIEKEYAESFIQAGGEKLTLVPSLNKEPLWIESLKTMILEKVSYKELSKSF</sequence>
<dbReference type="GO" id="GO:0006783">
    <property type="term" value="P:heme biosynthetic process"/>
    <property type="evidence" value="ECO:0007669"/>
    <property type="project" value="UniProtKB-UniRule"/>
</dbReference>
<evidence type="ECO:0000256" key="4">
    <source>
        <dbReference type="ARBA" id="ARBA00023244"/>
    </source>
</evidence>
<name>A0A2A4WYS2_UNCAE</name>
<evidence type="ECO:0000313" key="9">
    <source>
        <dbReference type="Proteomes" id="UP000218775"/>
    </source>
</evidence>
<evidence type="ECO:0000256" key="2">
    <source>
        <dbReference type="ARBA" id="ARBA00023133"/>
    </source>
</evidence>
<dbReference type="EC" id="4.98.1.1" evidence="6"/>
<dbReference type="PANTHER" id="PTHR11108">
    <property type="entry name" value="FERROCHELATASE"/>
    <property type="match status" value="1"/>
</dbReference>
<feature type="binding site" evidence="6">
    <location>
        <position position="294"/>
    </location>
    <ligand>
        <name>Fe(2+)</name>
        <dbReference type="ChEBI" id="CHEBI:29033"/>
    </ligand>
</feature>
<dbReference type="SUPFAM" id="SSF53800">
    <property type="entry name" value="Chelatase"/>
    <property type="match status" value="1"/>
</dbReference>
<dbReference type="CDD" id="cd00419">
    <property type="entry name" value="Ferrochelatase_C"/>
    <property type="match status" value="1"/>
</dbReference>
<dbReference type="Pfam" id="PF00762">
    <property type="entry name" value="Ferrochelatase"/>
    <property type="match status" value="1"/>
</dbReference>
<dbReference type="UniPathway" id="UPA00252">
    <property type="reaction ID" value="UER00325"/>
</dbReference>
<proteinExistence type="inferred from homology"/>
<evidence type="ECO:0000256" key="5">
    <source>
        <dbReference type="ARBA" id="ARBA00024536"/>
    </source>
</evidence>
<keyword evidence="1 6" id="KW-0408">Iron</keyword>
<organism evidence="8 9">
    <name type="scientific">Aerophobetes bacterium</name>
    <dbReference type="NCBI Taxonomy" id="2030807"/>
    <lineage>
        <taxon>Bacteria</taxon>
        <taxon>Candidatus Aerophobota</taxon>
    </lineage>
</organism>
<comment type="catalytic activity">
    <reaction evidence="6">
        <text>heme b + 2 H(+) = protoporphyrin IX + Fe(2+)</text>
        <dbReference type="Rhea" id="RHEA:22584"/>
        <dbReference type="ChEBI" id="CHEBI:15378"/>
        <dbReference type="ChEBI" id="CHEBI:29033"/>
        <dbReference type="ChEBI" id="CHEBI:57306"/>
        <dbReference type="ChEBI" id="CHEBI:60344"/>
        <dbReference type="EC" id="4.98.1.1"/>
    </reaction>
</comment>
<keyword evidence="3 6" id="KW-0456">Lyase</keyword>
<keyword evidence="6" id="KW-0963">Cytoplasm</keyword>
<feature type="binding site" evidence="6">
    <location>
        <position position="191"/>
    </location>
    <ligand>
        <name>Fe(2+)</name>
        <dbReference type="ChEBI" id="CHEBI:29033"/>
    </ligand>
</feature>
<keyword evidence="2 6" id="KW-0350">Heme biosynthesis</keyword>
<dbReference type="CDD" id="cd03411">
    <property type="entry name" value="Ferrochelatase_N"/>
    <property type="match status" value="1"/>
</dbReference>
<gene>
    <name evidence="6" type="primary">hemH</name>
    <name evidence="8" type="ORF">COB21_06155</name>
</gene>
<keyword evidence="6" id="KW-0479">Metal-binding</keyword>
<evidence type="ECO:0000256" key="7">
    <source>
        <dbReference type="RuleBase" id="RU004185"/>
    </source>
</evidence>
<protein>
    <recommendedName>
        <fullName evidence="6">Ferrochelatase</fullName>
        <ecNumber evidence="6">4.98.1.1</ecNumber>
    </recommendedName>
    <alternativeName>
        <fullName evidence="6">Heme synthase</fullName>
    </alternativeName>
    <alternativeName>
        <fullName evidence="6">Protoheme ferro-lyase</fullName>
    </alternativeName>
</protein>
<comment type="function">
    <text evidence="6">Catalyzes the ferrous insertion into protoporphyrin IX.</text>
</comment>
<comment type="catalytic activity">
    <reaction evidence="5">
        <text>Fe-coproporphyrin III + 2 H(+) = coproporphyrin III + Fe(2+)</text>
        <dbReference type="Rhea" id="RHEA:49572"/>
        <dbReference type="ChEBI" id="CHEBI:15378"/>
        <dbReference type="ChEBI" id="CHEBI:29033"/>
        <dbReference type="ChEBI" id="CHEBI:68438"/>
        <dbReference type="ChEBI" id="CHEBI:131725"/>
        <dbReference type="EC" id="4.99.1.9"/>
    </reaction>
    <physiologicalReaction direction="right-to-left" evidence="5">
        <dbReference type="Rhea" id="RHEA:49574"/>
    </physiologicalReaction>
</comment>
<comment type="subcellular location">
    <subcellularLocation>
        <location evidence="6">Cytoplasm</location>
    </subcellularLocation>
</comment>
<comment type="pathway">
    <text evidence="6">Porphyrin-containing compound metabolism; protoheme biosynthesis; protoheme from protoporphyrin-IX: step 1/1.</text>
</comment>
<evidence type="ECO:0000256" key="3">
    <source>
        <dbReference type="ARBA" id="ARBA00023239"/>
    </source>
</evidence>
<dbReference type="HAMAP" id="MF_00323">
    <property type="entry name" value="Ferrochelatase"/>
    <property type="match status" value="1"/>
</dbReference>
<dbReference type="GO" id="GO:0046872">
    <property type="term" value="F:metal ion binding"/>
    <property type="evidence" value="ECO:0007669"/>
    <property type="project" value="UniProtKB-KW"/>
</dbReference>
<comment type="similarity">
    <text evidence="6 7">Belongs to the ferrochelatase family.</text>
</comment>
<reference evidence="9" key="1">
    <citation type="submission" date="2017-08" db="EMBL/GenBank/DDBJ databases">
        <title>A dynamic microbial community with high functional redundancy inhabits the cold, oxic subseafloor aquifer.</title>
        <authorList>
            <person name="Tully B.J."/>
            <person name="Wheat C.G."/>
            <person name="Glazer B.T."/>
            <person name="Huber J.A."/>
        </authorList>
    </citation>
    <scope>NUCLEOTIDE SEQUENCE [LARGE SCALE GENOMIC DNA]</scope>
</reference>
<evidence type="ECO:0000256" key="6">
    <source>
        <dbReference type="HAMAP-Rule" id="MF_00323"/>
    </source>
</evidence>
<dbReference type="InterPro" id="IPR033659">
    <property type="entry name" value="Ferrochelatase_N"/>
</dbReference>
<dbReference type="AlphaFoldDB" id="A0A2A4WYS2"/>
<keyword evidence="4 6" id="KW-0627">Porphyrin biosynthesis</keyword>
<evidence type="ECO:0000313" key="8">
    <source>
        <dbReference type="EMBL" id="PCI74965.1"/>
    </source>
</evidence>
<accession>A0A2A4WYS2</accession>
<comment type="caution">
    <text evidence="8">The sequence shown here is derived from an EMBL/GenBank/DDBJ whole genome shotgun (WGS) entry which is preliminary data.</text>
</comment>
<dbReference type="InterPro" id="IPR001015">
    <property type="entry name" value="Ferrochelatase"/>
</dbReference>